<proteinExistence type="predicted"/>
<protein>
    <submittedName>
        <fullName evidence="1">Uncharacterized protein</fullName>
    </submittedName>
</protein>
<dbReference type="Proteomes" id="UP000515377">
    <property type="component" value="Chromosome"/>
</dbReference>
<reference evidence="1 2" key="1">
    <citation type="submission" date="2020-07" db="EMBL/GenBank/DDBJ databases">
        <title>Whole genome sequence of Sphingobium yanoikuyae A3.</title>
        <authorList>
            <person name="Han S.-S."/>
        </authorList>
    </citation>
    <scope>NUCLEOTIDE SEQUENCE [LARGE SCALE GENOMIC DNA]</scope>
    <source>
        <strain evidence="1 2">A3</strain>
    </source>
</reference>
<name>A0A9X7UHN8_SPHYA</name>
<organism evidence="1 2">
    <name type="scientific">Sphingobium yanoikuyae</name>
    <name type="common">Sphingomonas yanoikuyae</name>
    <dbReference type="NCBI Taxonomy" id="13690"/>
    <lineage>
        <taxon>Bacteria</taxon>
        <taxon>Pseudomonadati</taxon>
        <taxon>Pseudomonadota</taxon>
        <taxon>Alphaproteobacteria</taxon>
        <taxon>Sphingomonadales</taxon>
        <taxon>Sphingomonadaceae</taxon>
        <taxon>Sphingobium</taxon>
    </lineage>
</organism>
<evidence type="ECO:0000313" key="2">
    <source>
        <dbReference type="Proteomes" id="UP000515377"/>
    </source>
</evidence>
<gene>
    <name evidence="1" type="ORF">H3V42_05000</name>
</gene>
<accession>A0A9X7UHN8</accession>
<dbReference type="AlphaFoldDB" id="A0A9X7UHN8"/>
<dbReference type="EMBL" id="CP060122">
    <property type="protein sequence ID" value="QNG46995.1"/>
    <property type="molecule type" value="Genomic_DNA"/>
</dbReference>
<sequence>MARLISAADMARDRGIDPKRFRAALRKADFAWHWPDDPWQVREGSPEHTALVAILAGLGGKAMARSGAGLTRAARSREGTRAGSDEGYILDLCDILLGRKGLRQYRFDFLRGDPSATGIRRRLPVDAWYPDLNLVVEYRERQHSAATPFWDRKNTLSGCNRAEQRRRYDQRRREILPANGITLVEIDYSAFATDGRGRLRRVPNDRGIILTHLTPWCGS</sequence>
<evidence type="ECO:0000313" key="1">
    <source>
        <dbReference type="EMBL" id="QNG46995.1"/>
    </source>
</evidence>